<feature type="transmembrane region" description="Helical" evidence="2">
    <location>
        <begin position="362"/>
        <end position="384"/>
    </location>
</feature>
<evidence type="ECO:0000256" key="2">
    <source>
        <dbReference type="SAM" id="Phobius"/>
    </source>
</evidence>
<keyword evidence="2" id="KW-0472">Membrane</keyword>
<reference evidence="3 4" key="1">
    <citation type="submission" date="2015-09" db="EMBL/GenBank/DDBJ databases">
        <title>Trachymyrmex cornetzi WGS genome.</title>
        <authorList>
            <person name="Nygaard S."/>
            <person name="Hu H."/>
            <person name="Boomsma J."/>
            <person name="Zhang G."/>
        </authorList>
    </citation>
    <scope>NUCLEOTIDE SEQUENCE [LARGE SCALE GENOMIC DNA]</scope>
    <source>
        <strain evidence="3">Tcor2-1</strain>
        <tissue evidence="3">Whole body</tissue>
    </source>
</reference>
<protein>
    <recommendedName>
        <fullName evidence="5">Envelope fusion protein</fullName>
    </recommendedName>
</protein>
<evidence type="ECO:0008006" key="5">
    <source>
        <dbReference type="Google" id="ProtNLM"/>
    </source>
</evidence>
<dbReference type="STRING" id="471704.A0A151ITW3"/>
<dbReference type="EMBL" id="KQ980985">
    <property type="protein sequence ID" value="KYN10778.1"/>
    <property type="molecule type" value="Genomic_DNA"/>
</dbReference>
<gene>
    <name evidence="3" type="ORF">ALC57_17079</name>
</gene>
<feature type="compositionally biased region" description="Polar residues" evidence="1">
    <location>
        <begin position="407"/>
        <end position="424"/>
    </location>
</feature>
<name>A0A151ITW3_9HYME</name>
<dbReference type="InterPro" id="IPR022048">
    <property type="entry name" value="Envelope_fusion-like"/>
</dbReference>
<dbReference type="Proteomes" id="UP000078492">
    <property type="component" value="Unassembled WGS sequence"/>
</dbReference>
<feature type="region of interest" description="Disordered" evidence="1">
    <location>
        <begin position="441"/>
        <end position="466"/>
    </location>
</feature>
<proteinExistence type="predicted"/>
<keyword evidence="2" id="KW-1133">Transmembrane helix</keyword>
<dbReference type="AlphaFoldDB" id="A0A151ITW3"/>
<feature type="region of interest" description="Disordered" evidence="1">
    <location>
        <begin position="405"/>
        <end position="424"/>
    </location>
</feature>
<evidence type="ECO:0000313" key="3">
    <source>
        <dbReference type="EMBL" id="KYN10778.1"/>
    </source>
</evidence>
<organism evidence="3 4">
    <name type="scientific">Trachymyrmex cornetzi</name>
    <dbReference type="NCBI Taxonomy" id="471704"/>
    <lineage>
        <taxon>Eukaryota</taxon>
        <taxon>Metazoa</taxon>
        <taxon>Ecdysozoa</taxon>
        <taxon>Arthropoda</taxon>
        <taxon>Hexapoda</taxon>
        <taxon>Insecta</taxon>
        <taxon>Pterygota</taxon>
        <taxon>Neoptera</taxon>
        <taxon>Endopterygota</taxon>
        <taxon>Hymenoptera</taxon>
        <taxon>Apocrita</taxon>
        <taxon>Aculeata</taxon>
        <taxon>Formicoidea</taxon>
        <taxon>Formicidae</taxon>
        <taxon>Myrmicinae</taxon>
        <taxon>Trachymyrmex</taxon>
    </lineage>
</organism>
<keyword evidence="4" id="KW-1185">Reference proteome</keyword>
<accession>A0A151ITW3</accession>
<evidence type="ECO:0000256" key="1">
    <source>
        <dbReference type="SAM" id="MobiDB-lite"/>
    </source>
</evidence>
<sequence length="466" mass="53627">MNQNRLYRHLQKTIDNITHDHQVNEIQNYIIIILEHLDKAILEHELDLNILIDGILFGKQGLIHPRIVPPSLIIQSSRLLHEQTPDAEFPITMHPTEIDKLLKISDLRIAYSQKRLIYVLHIPLITKTKYNLYKLTPLPIRQNYDLNKFAAIQPNTDYTALDEDADSYYELQNEDAKECTVTDKTYICPAAFPLRKTRQTPNCHVNILLKREIDPKQCKITVQPIKDTYWKALLTSGNWIYSAPQKERIRIECLNFERQEEIDEIGIVTIQRGCKIRAPSATMSHSSTIATEISQHYVSTINLDIQNLYKNIENVPPINLISITNELWNFDKTYNTETTFDEIIRKAQEIKERRMHTWKIDIYNSIACSIGLLGTITLLIAMVYHRPWTSIMMTQAYEKCCRKNKRNSQPLSNPSRGYKNDSTPAPISIVYNEVLDAANTSGSKTESISPHASENNAPKASVSDSL</sequence>
<dbReference type="Pfam" id="PF12259">
    <property type="entry name" value="Baculo_F"/>
    <property type="match status" value="1"/>
</dbReference>
<keyword evidence="2" id="KW-0812">Transmembrane</keyword>
<evidence type="ECO:0000313" key="4">
    <source>
        <dbReference type="Proteomes" id="UP000078492"/>
    </source>
</evidence>